<keyword evidence="6" id="KW-1185">Reference proteome</keyword>
<dbReference type="GeneID" id="9234167"/>
<name>D7D892_STAHD</name>
<dbReference type="InterPro" id="IPR001173">
    <property type="entry name" value="Glyco_trans_2-like"/>
</dbReference>
<keyword evidence="2 5" id="KW-0808">Transferase</keyword>
<dbReference type="PANTHER" id="PTHR43630">
    <property type="entry name" value="POLY-BETA-1,6-N-ACETYL-D-GLUCOSAMINE SYNTHASE"/>
    <property type="match status" value="1"/>
</dbReference>
<keyword evidence="3" id="KW-0472">Membrane</keyword>
<dbReference type="CAZy" id="GT2">
    <property type="family name" value="Glycosyltransferase Family 2"/>
</dbReference>
<dbReference type="Pfam" id="PF00535">
    <property type="entry name" value="Glycos_transf_2"/>
    <property type="match status" value="1"/>
</dbReference>
<keyword evidence="3" id="KW-0812">Transmembrane</keyword>
<protein>
    <submittedName>
        <fullName evidence="5">Glycosyl transferase family 2</fullName>
    </submittedName>
</protein>
<dbReference type="AlphaFoldDB" id="D7D892"/>
<reference evidence="6" key="1">
    <citation type="submission" date="2010-05" db="EMBL/GenBank/DDBJ databases">
        <title>Complete sequence of Staphylothermus hellenicus DSM 12710.</title>
        <authorList>
            <consortium name="US DOE Joint Genome Institute"/>
            <person name="Lucas S."/>
            <person name="Copeland A."/>
            <person name="Lapidus A."/>
            <person name="Cheng J.-F."/>
            <person name="Bruce D."/>
            <person name="Goodwin L."/>
            <person name="Pitluck S."/>
            <person name="Davenport K."/>
            <person name="Detter J.C."/>
            <person name="Han C."/>
            <person name="Tapia R."/>
            <person name="Larimer F."/>
            <person name="Land M."/>
            <person name="Hauser L."/>
            <person name="Kyrpides N."/>
            <person name="Mikhailova N."/>
            <person name="Anderson I.J."/>
            <person name="Woyke T."/>
        </authorList>
    </citation>
    <scope>NUCLEOTIDE SEQUENCE [LARGE SCALE GENOMIC DNA]</scope>
    <source>
        <strain evidence="6">DSM 12710 / JCM 10830 / BK20S6-10-b1 / P8</strain>
    </source>
</reference>
<dbReference type="GO" id="GO:0016757">
    <property type="term" value="F:glycosyltransferase activity"/>
    <property type="evidence" value="ECO:0007669"/>
    <property type="project" value="UniProtKB-KW"/>
</dbReference>
<dbReference type="RefSeq" id="WP_013143186.1">
    <property type="nucleotide sequence ID" value="NC_014205.1"/>
</dbReference>
<dbReference type="InterPro" id="IPR029044">
    <property type="entry name" value="Nucleotide-diphossugar_trans"/>
</dbReference>
<reference evidence="5 6" key="2">
    <citation type="journal article" date="2011" name="Stand. Genomic Sci.">
        <title>Complete genome sequence of Staphylothermus hellenicus P8.</title>
        <authorList>
            <person name="Anderson I."/>
            <person name="Wirth R."/>
            <person name="Lucas S."/>
            <person name="Copeland A."/>
            <person name="Lapidus A."/>
            <person name="Cheng J.F."/>
            <person name="Goodwin L."/>
            <person name="Pitluck S."/>
            <person name="Davenport K."/>
            <person name="Detter J.C."/>
            <person name="Han C."/>
            <person name="Tapia R."/>
            <person name="Land M."/>
            <person name="Hauser L."/>
            <person name="Pati A."/>
            <person name="Mikhailova N."/>
            <person name="Woyke T."/>
            <person name="Klenk H.P."/>
            <person name="Kyrpides N."/>
            <person name="Ivanova N."/>
        </authorList>
    </citation>
    <scope>NUCLEOTIDE SEQUENCE [LARGE SCALE GENOMIC DNA]</scope>
    <source>
        <strain evidence="6">DSM 12710 / JCM 10830 / BK20S6-10-b1 / P8</strain>
    </source>
</reference>
<dbReference type="eggNOG" id="arCOG01389">
    <property type="taxonomic scope" value="Archaea"/>
</dbReference>
<gene>
    <name evidence="5" type="ordered locus">Shell_0878</name>
</gene>
<evidence type="ECO:0000313" key="5">
    <source>
        <dbReference type="EMBL" id="ADI31988.1"/>
    </source>
</evidence>
<dbReference type="KEGG" id="shc:Shell_0878"/>
<dbReference type="Gene3D" id="3.90.550.10">
    <property type="entry name" value="Spore Coat Polysaccharide Biosynthesis Protein SpsA, Chain A"/>
    <property type="match status" value="1"/>
</dbReference>
<evidence type="ECO:0000259" key="4">
    <source>
        <dbReference type="Pfam" id="PF00535"/>
    </source>
</evidence>
<accession>D7D892</accession>
<keyword evidence="1" id="KW-0328">Glycosyltransferase</keyword>
<organism evidence="5 6">
    <name type="scientific">Staphylothermus hellenicus (strain DSM 12710 / JCM 10830 / BK20S6-10-b1 / P8)</name>
    <dbReference type="NCBI Taxonomy" id="591019"/>
    <lineage>
        <taxon>Archaea</taxon>
        <taxon>Thermoproteota</taxon>
        <taxon>Thermoprotei</taxon>
        <taxon>Desulfurococcales</taxon>
        <taxon>Desulfurococcaceae</taxon>
        <taxon>Staphylothermus</taxon>
    </lineage>
</organism>
<keyword evidence="3" id="KW-1133">Transmembrane helix</keyword>
<evidence type="ECO:0000256" key="2">
    <source>
        <dbReference type="ARBA" id="ARBA00022679"/>
    </source>
</evidence>
<dbReference type="HOGENOM" id="CLU_062567_0_0_2"/>
<dbReference type="Proteomes" id="UP000002573">
    <property type="component" value="Chromosome"/>
</dbReference>
<dbReference type="EMBL" id="CP002051">
    <property type="protein sequence ID" value="ADI31988.1"/>
    <property type="molecule type" value="Genomic_DNA"/>
</dbReference>
<evidence type="ECO:0000256" key="1">
    <source>
        <dbReference type="ARBA" id="ARBA00022676"/>
    </source>
</evidence>
<dbReference type="SUPFAM" id="SSF53448">
    <property type="entry name" value="Nucleotide-diphospho-sugar transferases"/>
    <property type="match status" value="1"/>
</dbReference>
<evidence type="ECO:0000256" key="3">
    <source>
        <dbReference type="SAM" id="Phobius"/>
    </source>
</evidence>
<feature type="domain" description="Glycosyltransferase 2-like" evidence="4">
    <location>
        <begin position="52"/>
        <end position="218"/>
    </location>
</feature>
<feature type="transmembrane region" description="Helical" evidence="3">
    <location>
        <begin position="306"/>
        <end position="336"/>
    </location>
</feature>
<feature type="transmembrane region" description="Helical" evidence="3">
    <location>
        <begin position="6"/>
        <end position="29"/>
    </location>
</feature>
<sequence>MTNIIPSLEIIALILTLIHFGIPLAYYVYLKKKWLPKPWNLKINPKYTPRITVIVPTYNEAKLIIEKLNNIYMQDYPKDKLEVLVVDSASTDGTPRLVEDWARKHTNFRVMLVKEPSRRGMAHALWTGFKHAKGDIIIVTDADAIWTKHDILREIVKWLSCEDVGAISCIKEPLGGESLEYKYRQYYNILRIAESKAWSTPIFHGELSAFKKKLLKRIGGFPLGVGSAESLAAMKIAALGYRAIISDNVVVQEIIPRREYTKWRIRRAQHLIIHLIKTLSYIRNYNNMLKVIVLVEAYLHIINPWILLLCTIVLLYCTLILHSILAGSLIILGLALLAQRAYHAWIISQLFLLLAQIKNLWNKELVWKKQEKV</sequence>
<dbReference type="PANTHER" id="PTHR43630:SF1">
    <property type="entry name" value="POLY-BETA-1,6-N-ACETYL-D-GLUCOSAMINE SYNTHASE"/>
    <property type="match status" value="1"/>
</dbReference>
<proteinExistence type="predicted"/>
<dbReference type="STRING" id="591019.Shell_0878"/>
<evidence type="ECO:0000313" key="6">
    <source>
        <dbReference type="Proteomes" id="UP000002573"/>
    </source>
</evidence>